<dbReference type="PANTHER" id="PTHR18952:SF124">
    <property type="entry name" value="CARBONIC ANHYDRASE 7"/>
    <property type="match status" value="1"/>
</dbReference>
<evidence type="ECO:0000313" key="7">
    <source>
        <dbReference type="WBParaSite" id="Hba_07226"/>
    </source>
</evidence>
<dbReference type="InterPro" id="IPR023561">
    <property type="entry name" value="Carbonic_anhydrase_a-class"/>
</dbReference>
<dbReference type="WBParaSite" id="Hba_07226">
    <property type="protein sequence ID" value="Hba_07226"/>
    <property type="gene ID" value="Hba_07226"/>
</dbReference>
<dbReference type="Pfam" id="PF00194">
    <property type="entry name" value="Carb_anhydrase"/>
    <property type="match status" value="1"/>
</dbReference>
<organism evidence="6 7">
    <name type="scientific">Heterorhabditis bacteriophora</name>
    <name type="common">Entomopathogenic nematode worm</name>
    <dbReference type="NCBI Taxonomy" id="37862"/>
    <lineage>
        <taxon>Eukaryota</taxon>
        <taxon>Metazoa</taxon>
        <taxon>Ecdysozoa</taxon>
        <taxon>Nematoda</taxon>
        <taxon>Chromadorea</taxon>
        <taxon>Rhabditida</taxon>
        <taxon>Rhabditina</taxon>
        <taxon>Rhabditomorpha</taxon>
        <taxon>Strongyloidea</taxon>
        <taxon>Heterorhabditidae</taxon>
        <taxon>Heterorhabditis</taxon>
    </lineage>
</organism>
<keyword evidence="4" id="KW-0456">Lyase</keyword>
<evidence type="ECO:0000313" key="6">
    <source>
        <dbReference type="Proteomes" id="UP000095283"/>
    </source>
</evidence>
<evidence type="ECO:0000259" key="5">
    <source>
        <dbReference type="PROSITE" id="PS51144"/>
    </source>
</evidence>
<comment type="function">
    <text evidence="4">Reversible hydration of carbon dioxide.</text>
</comment>
<sequence length="125" mass="14181">MENLVASHLPDLYRLIQFHAHWGPTSDCGSEHTLDGKSYPAEIHFVFWNTIYKTYDNAITHSDGLAVVGVFLKEGKYNPDYAYITSLISDAINTKRPVPISTTLDITKMIPLGQFFTRKCCLRDL</sequence>
<dbReference type="Gene3D" id="3.10.200.10">
    <property type="entry name" value="Alpha carbonic anhydrase"/>
    <property type="match status" value="1"/>
</dbReference>
<keyword evidence="6" id="KW-1185">Reference proteome</keyword>
<dbReference type="PANTHER" id="PTHR18952">
    <property type="entry name" value="CARBONIC ANHYDRASE"/>
    <property type="match status" value="1"/>
</dbReference>
<name>A0A1I7WQ59_HETBA</name>
<dbReference type="InterPro" id="IPR001148">
    <property type="entry name" value="CA_dom"/>
</dbReference>
<accession>A0A1I7WQ59</accession>
<keyword evidence="2 4" id="KW-0479">Metal-binding</keyword>
<evidence type="ECO:0000256" key="2">
    <source>
        <dbReference type="ARBA" id="ARBA00022723"/>
    </source>
</evidence>
<proteinExistence type="inferred from homology"/>
<dbReference type="Proteomes" id="UP000095283">
    <property type="component" value="Unplaced"/>
</dbReference>
<dbReference type="SUPFAM" id="SSF51069">
    <property type="entry name" value="Carbonic anhydrase"/>
    <property type="match status" value="1"/>
</dbReference>
<keyword evidence="3 4" id="KW-0862">Zinc</keyword>
<comment type="similarity">
    <text evidence="1 4">Belongs to the alpha-carbonic anhydrase family.</text>
</comment>
<evidence type="ECO:0000256" key="3">
    <source>
        <dbReference type="ARBA" id="ARBA00022833"/>
    </source>
</evidence>
<dbReference type="PROSITE" id="PS51144">
    <property type="entry name" value="ALPHA_CA_2"/>
    <property type="match status" value="1"/>
</dbReference>
<dbReference type="EC" id="4.2.1.1" evidence="4"/>
<dbReference type="InterPro" id="IPR036398">
    <property type="entry name" value="CA_dom_sf"/>
</dbReference>
<dbReference type="PROSITE" id="PS00162">
    <property type="entry name" value="ALPHA_CA_1"/>
    <property type="match status" value="1"/>
</dbReference>
<comment type="cofactor">
    <cofactor evidence="4">
        <name>Zn(2+)</name>
        <dbReference type="ChEBI" id="CHEBI:29105"/>
    </cofactor>
</comment>
<evidence type="ECO:0000256" key="1">
    <source>
        <dbReference type="ARBA" id="ARBA00010718"/>
    </source>
</evidence>
<dbReference type="GO" id="GO:0008270">
    <property type="term" value="F:zinc ion binding"/>
    <property type="evidence" value="ECO:0007669"/>
    <property type="project" value="UniProtKB-UniRule"/>
</dbReference>
<dbReference type="GO" id="GO:0005737">
    <property type="term" value="C:cytoplasm"/>
    <property type="evidence" value="ECO:0007669"/>
    <property type="project" value="TreeGrafter"/>
</dbReference>
<dbReference type="GO" id="GO:0004089">
    <property type="term" value="F:carbonate dehydratase activity"/>
    <property type="evidence" value="ECO:0007669"/>
    <property type="project" value="UniProtKB-UniRule"/>
</dbReference>
<feature type="domain" description="Alpha-carbonic anhydrase" evidence="5">
    <location>
        <begin position="1"/>
        <end position="125"/>
    </location>
</feature>
<dbReference type="SMART" id="SM01057">
    <property type="entry name" value="Carb_anhydrase"/>
    <property type="match status" value="1"/>
</dbReference>
<comment type="catalytic activity">
    <reaction evidence="4">
        <text>hydrogencarbonate + H(+) = CO2 + H2O</text>
        <dbReference type="Rhea" id="RHEA:10748"/>
        <dbReference type="ChEBI" id="CHEBI:15377"/>
        <dbReference type="ChEBI" id="CHEBI:15378"/>
        <dbReference type="ChEBI" id="CHEBI:16526"/>
        <dbReference type="ChEBI" id="CHEBI:17544"/>
        <dbReference type="EC" id="4.2.1.1"/>
    </reaction>
</comment>
<dbReference type="AlphaFoldDB" id="A0A1I7WQ59"/>
<dbReference type="InterPro" id="IPR018338">
    <property type="entry name" value="Carbonic_anhydrase_a-class_CS"/>
</dbReference>
<reference evidence="7" key="1">
    <citation type="submission" date="2016-11" db="UniProtKB">
        <authorList>
            <consortium name="WormBaseParasite"/>
        </authorList>
    </citation>
    <scope>IDENTIFICATION</scope>
</reference>
<evidence type="ECO:0000256" key="4">
    <source>
        <dbReference type="RuleBase" id="RU367011"/>
    </source>
</evidence>
<protein>
    <recommendedName>
        <fullName evidence="4">Carbonic anhydrase</fullName>
        <ecNumber evidence="4">4.2.1.1</ecNumber>
    </recommendedName>
</protein>